<dbReference type="InterPro" id="IPR032675">
    <property type="entry name" value="LRR_dom_sf"/>
</dbReference>
<dbReference type="SUPFAM" id="SSF52047">
    <property type="entry name" value="RNI-like"/>
    <property type="match status" value="1"/>
</dbReference>
<dbReference type="Gene3D" id="3.80.10.10">
    <property type="entry name" value="Ribonuclease Inhibitor"/>
    <property type="match status" value="1"/>
</dbReference>
<proteinExistence type="predicted"/>
<sequence length="461" mass="51706">MGALAKKILGWFPCVRNGVASAALGHDDDEEEDRISALPDDLLRSIISLLPVKDAARTAILACRWRHLWRSTPLFLNDKDLLPSEVTRVLADHPGPFSTVEIIRCRFASHQRALAEWARLLASKGVQDLVLATVDDRVRPPVDILRCASLQRLFLGFCTFPDTAGLPRGADIFPHLHDLGMCMITISDWDLDYILACCPLLNTFAFGYNTLPNLLHLRGKKQLQCVTLWKSMLEEVAVVDAPLLERLFLLAEPCGCDGSTVMIKIASAPSLRVLGYLEPRFHSLQISENVIKPGTMRTPTTVVPGIKILAFKVNFGVLQEVNMLVAYLRCFPNIETLHIESLTEPTGRNHAEFWQEITTVECIKSHVKKVVVHEYRGDQSELEFLKFIFTSAQELQTLYALADDETFTTLAKTTDMTSKLGTLSLLAWRRDCKVMLLGPNSRNELSIQKASDLTVDDPFHW</sequence>
<dbReference type="SUPFAM" id="SSF81383">
    <property type="entry name" value="F-box domain"/>
    <property type="match status" value="1"/>
</dbReference>
<accession>A0AAD8W9X0</accession>
<evidence type="ECO:0000259" key="1">
    <source>
        <dbReference type="PROSITE" id="PS50181"/>
    </source>
</evidence>
<dbReference type="Pfam" id="PF08387">
    <property type="entry name" value="FBD"/>
    <property type="match status" value="1"/>
</dbReference>
<dbReference type="InterPro" id="IPR053781">
    <property type="entry name" value="F-box_AtFBL13-like"/>
</dbReference>
<dbReference type="Pfam" id="PF00646">
    <property type="entry name" value="F-box"/>
    <property type="match status" value="1"/>
</dbReference>
<feature type="domain" description="F-box" evidence="1">
    <location>
        <begin position="32"/>
        <end position="78"/>
    </location>
</feature>
<dbReference type="InterPro" id="IPR055302">
    <property type="entry name" value="F-box_dom-containing"/>
</dbReference>
<gene>
    <name evidence="2" type="ORF">QYE76_064067</name>
</gene>
<organism evidence="2 3">
    <name type="scientific">Lolium multiflorum</name>
    <name type="common">Italian ryegrass</name>
    <name type="synonym">Lolium perenne subsp. multiflorum</name>
    <dbReference type="NCBI Taxonomy" id="4521"/>
    <lineage>
        <taxon>Eukaryota</taxon>
        <taxon>Viridiplantae</taxon>
        <taxon>Streptophyta</taxon>
        <taxon>Embryophyta</taxon>
        <taxon>Tracheophyta</taxon>
        <taxon>Spermatophyta</taxon>
        <taxon>Magnoliopsida</taxon>
        <taxon>Liliopsida</taxon>
        <taxon>Poales</taxon>
        <taxon>Poaceae</taxon>
        <taxon>BOP clade</taxon>
        <taxon>Pooideae</taxon>
        <taxon>Poodae</taxon>
        <taxon>Poeae</taxon>
        <taxon>Poeae Chloroplast Group 2 (Poeae type)</taxon>
        <taxon>Loliodinae</taxon>
        <taxon>Loliinae</taxon>
        <taxon>Lolium</taxon>
    </lineage>
</organism>
<dbReference type="PANTHER" id="PTHR32141">
    <property type="match status" value="1"/>
</dbReference>
<keyword evidence="3" id="KW-1185">Reference proteome</keyword>
<dbReference type="Pfam" id="PF24758">
    <property type="entry name" value="LRR_At5g56370"/>
    <property type="match status" value="1"/>
</dbReference>
<dbReference type="InterPro" id="IPR006566">
    <property type="entry name" value="FBD"/>
</dbReference>
<dbReference type="Proteomes" id="UP001231189">
    <property type="component" value="Unassembled WGS sequence"/>
</dbReference>
<comment type="caution">
    <text evidence="2">The sequence shown here is derived from an EMBL/GenBank/DDBJ whole genome shotgun (WGS) entry which is preliminary data.</text>
</comment>
<dbReference type="EMBL" id="JAUUTY010000004">
    <property type="protein sequence ID" value="KAK1646262.1"/>
    <property type="molecule type" value="Genomic_DNA"/>
</dbReference>
<evidence type="ECO:0000313" key="2">
    <source>
        <dbReference type="EMBL" id="KAK1646262.1"/>
    </source>
</evidence>
<dbReference type="CDD" id="cd22160">
    <property type="entry name" value="F-box_AtFBL13-like"/>
    <property type="match status" value="1"/>
</dbReference>
<dbReference type="InterPro" id="IPR055411">
    <property type="entry name" value="LRR_FXL15/At3g58940/PEG3-like"/>
</dbReference>
<dbReference type="PROSITE" id="PS50181">
    <property type="entry name" value="FBOX"/>
    <property type="match status" value="1"/>
</dbReference>
<name>A0AAD8W9X0_LOLMU</name>
<dbReference type="InterPro" id="IPR001810">
    <property type="entry name" value="F-box_dom"/>
</dbReference>
<evidence type="ECO:0000313" key="3">
    <source>
        <dbReference type="Proteomes" id="UP001231189"/>
    </source>
</evidence>
<reference evidence="2" key="1">
    <citation type="submission" date="2023-07" db="EMBL/GenBank/DDBJ databases">
        <title>A chromosome-level genome assembly of Lolium multiflorum.</title>
        <authorList>
            <person name="Chen Y."/>
            <person name="Copetti D."/>
            <person name="Kolliker R."/>
            <person name="Studer B."/>
        </authorList>
    </citation>
    <scope>NUCLEOTIDE SEQUENCE</scope>
    <source>
        <strain evidence="2">02402/16</strain>
        <tissue evidence="2">Leaf</tissue>
    </source>
</reference>
<dbReference type="InterPro" id="IPR036047">
    <property type="entry name" value="F-box-like_dom_sf"/>
</dbReference>
<dbReference type="AlphaFoldDB" id="A0AAD8W9X0"/>
<protein>
    <recommendedName>
        <fullName evidence="1">F-box domain-containing protein</fullName>
    </recommendedName>
</protein>
<dbReference type="PANTHER" id="PTHR32141:SF161">
    <property type="entry name" value="F-BOX DOMAIN-CONTAINING PROTEIN"/>
    <property type="match status" value="1"/>
</dbReference>